<evidence type="ECO:0000256" key="6">
    <source>
        <dbReference type="RuleBase" id="RU003355"/>
    </source>
</evidence>
<dbReference type="InterPro" id="IPR023827">
    <property type="entry name" value="Peptidase_S8_Asp-AS"/>
</dbReference>
<keyword evidence="8" id="KW-0732">Signal</keyword>
<dbReference type="PROSITE" id="PS00136">
    <property type="entry name" value="SUBTILASE_ASP"/>
    <property type="match status" value="1"/>
</dbReference>
<dbReference type="PANTHER" id="PTHR30032:SF8">
    <property type="entry name" value="GERMINATION-SPECIFIC N-ACETYLMURAMOYL-L-ALANINE AMIDASE"/>
    <property type="match status" value="1"/>
</dbReference>
<keyword evidence="2 5" id="KW-0645">Protease</keyword>
<dbReference type="SUPFAM" id="SSF52743">
    <property type="entry name" value="Subtilisin-like"/>
    <property type="match status" value="1"/>
</dbReference>
<feature type="active site" description="Charge relay system" evidence="5">
    <location>
        <position position="553"/>
    </location>
</feature>
<dbReference type="Pfam" id="PF04122">
    <property type="entry name" value="CW_binding_2"/>
    <property type="match status" value="3"/>
</dbReference>
<accession>A0ABY4EPX8</accession>
<dbReference type="Gene3D" id="2.60.120.380">
    <property type="match status" value="1"/>
</dbReference>
<dbReference type="PRINTS" id="PR00723">
    <property type="entry name" value="SUBTILISIN"/>
</dbReference>
<evidence type="ECO:0000256" key="3">
    <source>
        <dbReference type="ARBA" id="ARBA00022801"/>
    </source>
</evidence>
<feature type="active site" description="Charge relay system" evidence="5">
    <location>
        <position position="349"/>
    </location>
</feature>
<dbReference type="Pfam" id="PF00082">
    <property type="entry name" value="Peptidase_S8"/>
    <property type="match status" value="1"/>
</dbReference>
<dbReference type="PANTHER" id="PTHR30032">
    <property type="entry name" value="N-ACETYLMURAMOYL-L-ALANINE AMIDASE-RELATED"/>
    <property type="match status" value="1"/>
</dbReference>
<keyword evidence="11" id="KW-1185">Reference proteome</keyword>
<evidence type="ECO:0000256" key="4">
    <source>
        <dbReference type="ARBA" id="ARBA00022825"/>
    </source>
</evidence>
<gene>
    <name evidence="10" type="ORF">MUN89_07095</name>
</gene>
<dbReference type="Proteomes" id="UP000831787">
    <property type="component" value="Chromosome"/>
</dbReference>
<dbReference type="InterPro" id="IPR007253">
    <property type="entry name" value="Cell_wall-bd_2"/>
</dbReference>
<evidence type="ECO:0000256" key="8">
    <source>
        <dbReference type="SAM" id="SignalP"/>
    </source>
</evidence>
<feature type="signal peptide" evidence="8">
    <location>
        <begin position="1"/>
        <end position="22"/>
    </location>
</feature>
<dbReference type="InterPro" id="IPR013783">
    <property type="entry name" value="Ig-like_fold"/>
</dbReference>
<evidence type="ECO:0000313" key="10">
    <source>
        <dbReference type="EMBL" id="UOQ45689.1"/>
    </source>
</evidence>
<proteinExistence type="inferred from homology"/>
<dbReference type="Gene3D" id="3.40.50.200">
    <property type="entry name" value="Peptidase S8/S53 domain"/>
    <property type="match status" value="2"/>
</dbReference>
<dbReference type="Gene3D" id="3.40.50.12090">
    <property type="match status" value="2"/>
</dbReference>
<evidence type="ECO:0000256" key="7">
    <source>
        <dbReference type="SAM" id="MobiDB-lite"/>
    </source>
</evidence>
<keyword evidence="3 5" id="KW-0378">Hydrolase</keyword>
<dbReference type="PROSITE" id="PS51892">
    <property type="entry name" value="SUBTILASE"/>
    <property type="match status" value="1"/>
</dbReference>
<feature type="region of interest" description="Disordered" evidence="7">
    <location>
        <begin position="116"/>
        <end position="137"/>
    </location>
</feature>
<name>A0ABY4EPX8_9BACI</name>
<evidence type="ECO:0000313" key="11">
    <source>
        <dbReference type="Proteomes" id="UP000831787"/>
    </source>
</evidence>
<evidence type="ECO:0000256" key="2">
    <source>
        <dbReference type="ARBA" id="ARBA00022670"/>
    </source>
</evidence>
<evidence type="ECO:0000256" key="1">
    <source>
        <dbReference type="ARBA" id="ARBA00011073"/>
    </source>
</evidence>
<dbReference type="InterPro" id="IPR023828">
    <property type="entry name" value="Peptidase_S8_Ser-AS"/>
</dbReference>
<feature type="domain" description="Peptidase S8/S53" evidence="9">
    <location>
        <begin position="161"/>
        <end position="604"/>
    </location>
</feature>
<organism evidence="10 11">
    <name type="scientific">Halobacillus salinarum</name>
    <dbReference type="NCBI Taxonomy" id="2932257"/>
    <lineage>
        <taxon>Bacteria</taxon>
        <taxon>Bacillati</taxon>
        <taxon>Bacillota</taxon>
        <taxon>Bacilli</taxon>
        <taxon>Bacillales</taxon>
        <taxon>Bacillaceae</taxon>
        <taxon>Halobacillus</taxon>
    </lineage>
</organism>
<feature type="compositionally biased region" description="Basic and acidic residues" evidence="7">
    <location>
        <begin position="125"/>
        <end position="137"/>
    </location>
</feature>
<feature type="chain" id="PRO_5046839800" evidence="8">
    <location>
        <begin position="23"/>
        <end position="1379"/>
    </location>
</feature>
<evidence type="ECO:0000259" key="9">
    <source>
        <dbReference type="Pfam" id="PF00082"/>
    </source>
</evidence>
<comment type="similarity">
    <text evidence="1 5 6">Belongs to the peptidase S8 family.</text>
</comment>
<evidence type="ECO:0000256" key="5">
    <source>
        <dbReference type="PROSITE-ProRule" id="PRU01240"/>
    </source>
</evidence>
<dbReference type="Gene3D" id="2.60.40.10">
    <property type="entry name" value="Immunoglobulins"/>
    <property type="match status" value="1"/>
</dbReference>
<protein>
    <submittedName>
        <fullName evidence="10">Cell wall-binding repeat-containing protein</fullName>
    </submittedName>
</protein>
<dbReference type="InterPro" id="IPR051922">
    <property type="entry name" value="Bact_Sporulation_Assoc"/>
</dbReference>
<sequence>MKFKRKALTVVAGAALVFSSFSGNFASKAEAALKDTKKAHPAISSSLRALSTSDQEKQELIIVTDGEADITSKLEDLGAKVLYNKNKYVYLAEIPTEKVIPVYYLDHVSAVTKNQTFKPAESPDPEMKTKTGKEAADVVKPSNVETHKPTDVNTFQNKYDGTGTRIAIIDTGVDPGHPAFQKTTSGKEKIAAVQDFTMQNELEGYFVADGDVMLDEKFDEGNSISTSESGTYTTSGIDSSDDAYYFGELKFAADPEEPEDLNADGQSNIKQNEKFGVLVAGEQLYIDKDLDKDFTDETPLALDATDTFDVDPSDEVPGANFRLNHFQKMKTDKVDMAYINFFADTGGGHGTHVSGITAANSPDGTKDDIYDADMNGVAPGAELVGLKVFRAGEGASSLSIMNAMAAAAMPKEENGYDADVANLSLGSVPDVNDGADAYNALIDVLSEDYGITYVISAGNSGPGLDTVGSPGTSDHAISVGAYINSEMWETEYGYFPYGKDDDGKRKEGEGLWYFSSNGPREDGAQKPDIVAPGAAYSTYPEQSGSYAVLQGTSMASPYVTGVVSLLKNATSKDRIPFSYKSVREALIQTAKPLDGYTRAAQGAGLINVQDAYDFLKTNFIKDMKTVDVEVNYGEKVAGGQGLYVRNKDLPDEVTMTLHNPSDEEKHLTLSHMADWFSLSEDEFTLKPNESKTITASYDSSKLEMGYNDGFIKVDDTSTPYVEARIPQTVVKPNEFTGDNHYRWNKTDQVQSSKTKSYFFDVKRGLDEIHFDLRSLQNKDEEYQGRVRMIVFDPDGREVSEFQGYAGYGGLDVESNTFESPKPGTWEVAVYGTASPKEDQVMNHYELKAMAQGFVKEPGFINLGVSNGQHTVNKDVTFTNFYSEDKKVYVEGGAFSKPNVEEDRILAPNKAYYYKEMTIKNNVSLDVRTYDPGVASDDVDLYFQKYNEEEGKYEDIGMSAGGSSDESISFKGLSDGKYRVAVFGFSGDINVDLFTKEVKVLDSDEEGEGSITVPDKTFTVPVSGDITANAEIVTPKDNEQYYAGIFLKDAETDETITTIPVYVQKNAVTTVAGTDRVKTAVEASNAMYPDGMPDEMDNKAVVIATANNFPDALSAGPLADAYKAPILLTNSGKPLTEGVVDEIKRLGAETAYIVGGDGVVSKEVVDQLRDLGMDANDVERLAGKNRYETNQKVVEKLADLGFGANGVFVATGEKFADALSAGPFAGENKMPIVLTQKNELPETTKDFLKGQDVYVLGGEGVVSKEVKSEIDQMSNSSERLAGTNRYGTLAEVLKTFATAKDTLFVSTGDKYPDALASTPLVNAKGGVMLLTHPDQLPREVDNFLNKYLYQSEVTNIVAVGGETAVSQDVKDTLLKKLSAE</sequence>
<dbReference type="InterPro" id="IPR015500">
    <property type="entry name" value="Peptidase_S8_subtilisin-rel"/>
</dbReference>
<keyword evidence="4 5" id="KW-0720">Serine protease</keyword>
<dbReference type="InterPro" id="IPR000209">
    <property type="entry name" value="Peptidase_S8/S53_dom"/>
</dbReference>
<dbReference type="RefSeq" id="WP_244712507.1">
    <property type="nucleotide sequence ID" value="NZ_CP095073.1"/>
</dbReference>
<reference evidence="10 11" key="1">
    <citation type="submission" date="2022-04" db="EMBL/GenBank/DDBJ databases">
        <title>Halobacillus sp. isolated from saltern.</title>
        <authorList>
            <person name="Won M."/>
            <person name="Lee C.-M."/>
            <person name="Woen H.-Y."/>
            <person name="Kwon S.-W."/>
        </authorList>
    </citation>
    <scope>NUCLEOTIDE SEQUENCE [LARGE SCALE GENOMIC DNA]</scope>
    <source>
        <strain evidence="10 11">SSBR10-3</strain>
    </source>
</reference>
<dbReference type="PROSITE" id="PS00138">
    <property type="entry name" value="SUBTILASE_SER"/>
    <property type="match status" value="1"/>
</dbReference>
<feature type="active site" description="Charge relay system" evidence="5">
    <location>
        <position position="170"/>
    </location>
</feature>
<dbReference type="EMBL" id="CP095073">
    <property type="protein sequence ID" value="UOQ45689.1"/>
    <property type="molecule type" value="Genomic_DNA"/>
</dbReference>
<dbReference type="InterPro" id="IPR036852">
    <property type="entry name" value="Peptidase_S8/S53_dom_sf"/>
</dbReference>